<proteinExistence type="predicted"/>
<name>A0A6J5T3T3_9CAUD</name>
<dbReference type="EMBL" id="LR797244">
    <property type="protein sequence ID" value="CAB4195217.1"/>
    <property type="molecule type" value="Genomic_DNA"/>
</dbReference>
<evidence type="ECO:0000256" key="1">
    <source>
        <dbReference type="SAM" id="MobiDB-lite"/>
    </source>
</evidence>
<dbReference type="EMBL" id="LR796812">
    <property type="protein sequence ID" value="CAB4168056.1"/>
    <property type="molecule type" value="Genomic_DNA"/>
</dbReference>
<accession>A0A6J5T3T3</accession>
<reference evidence="4" key="1">
    <citation type="submission" date="2020-05" db="EMBL/GenBank/DDBJ databases">
        <authorList>
            <person name="Chiriac C."/>
            <person name="Salcher M."/>
            <person name="Ghai R."/>
            <person name="Kavagutti S V."/>
        </authorList>
    </citation>
    <scope>NUCLEOTIDE SEQUENCE</scope>
</reference>
<gene>
    <name evidence="3" type="ORF">UFOVP1293_16</name>
    <name evidence="4" type="ORF">UFOVP1644_34</name>
    <name evidence="2" type="ORF">UFOVP860_95</name>
</gene>
<evidence type="ECO:0000313" key="4">
    <source>
        <dbReference type="EMBL" id="CAB4222435.1"/>
    </source>
</evidence>
<organism evidence="4">
    <name type="scientific">uncultured Caudovirales phage</name>
    <dbReference type="NCBI Taxonomy" id="2100421"/>
    <lineage>
        <taxon>Viruses</taxon>
        <taxon>Duplodnaviria</taxon>
        <taxon>Heunggongvirae</taxon>
        <taxon>Uroviricota</taxon>
        <taxon>Caudoviricetes</taxon>
        <taxon>Peduoviridae</taxon>
        <taxon>Maltschvirus</taxon>
        <taxon>Maltschvirus maltsch</taxon>
    </lineage>
</organism>
<feature type="region of interest" description="Disordered" evidence="1">
    <location>
        <begin position="517"/>
        <end position="537"/>
    </location>
</feature>
<protein>
    <submittedName>
        <fullName evidence="4">Uncharacterized protein</fullName>
    </submittedName>
</protein>
<evidence type="ECO:0000313" key="2">
    <source>
        <dbReference type="EMBL" id="CAB4168056.1"/>
    </source>
</evidence>
<evidence type="ECO:0000313" key="3">
    <source>
        <dbReference type="EMBL" id="CAB4195217.1"/>
    </source>
</evidence>
<sequence>MFAEKIGESCSTTGTGTFSLGGAYGAFRTWGTGFSNSDLAWYYATNDTGSIWELGYGTFATGSPNTLTRTLVASSTGSLINWVTTPYRIYSVPSATILKHMLAPFINGVGNVPGWFIRGVAWLDYALGITTAWVKKRYVSGTVTSAASHAEEGRYFIGLDSGVTHIFAASQRMVFVDKGAASYTFTADDIGKCLCFDTTAAVRVLTMLANNATGMGHGAYVFVKPYGSSSNGVTFTPGGSDTTDLATAPAGRVTKFQWDGAKSKWVADYFAPAAVSTPGFGAVRQTVAAGPVDTAGLPTFLPSTSGSLSVTSQNVTSSAPLVAASASNWSATTGQSVDRVGYSSSNLTWSGLTASRAAATPNYLYVLVNADGTLTTGSTLLAPVYQRGGAPATTNGQFTFNYGEMKGYMGNGSTAPQAYIVFVGEAATDGSGVISTVAYAYNGQYENAFTATLPGVGVTVSANHNIGVKPQIATFLIECTTIDAGYAVGEQMVNPGSDNAGFVQGNPPHCTGKAIARTSGSGSTGTSIPSASTGAPTPVTAASWKYKFIAQRGW</sequence>
<dbReference type="EMBL" id="LR797513">
    <property type="protein sequence ID" value="CAB4222435.1"/>
    <property type="molecule type" value="Genomic_DNA"/>
</dbReference>
<feature type="compositionally biased region" description="Low complexity" evidence="1">
    <location>
        <begin position="517"/>
        <end position="535"/>
    </location>
</feature>